<sequence length="82" mass="8965">MGAPVSVRLDEAVQSTLEGAARERGIGLSTYLRDLATAEAKRVRREKIRAETQRVAAYIARSPEAQAFCAAWGTPAPIHDRE</sequence>
<dbReference type="RefSeq" id="WP_090663687.1">
    <property type="nucleotide sequence ID" value="NZ_FMZX01000007.1"/>
</dbReference>
<dbReference type="Proteomes" id="UP000198925">
    <property type="component" value="Unassembled WGS sequence"/>
</dbReference>
<evidence type="ECO:0000313" key="1">
    <source>
        <dbReference type="EMBL" id="SDD38311.1"/>
    </source>
</evidence>
<dbReference type="EMBL" id="FMZX01000007">
    <property type="protein sequence ID" value="SDD38311.1"/>
    <property type="molecule type" value="Genomic_DNA"/>
</dbReference>
<proteinExistence type="predicted"/>
<evidence type="ECO:0008006" key="3">
    <source>
        <dbReference type="Google" id="ProtNLM"/>
    </source>
</evidence>
<accession>A0A1G6UAK0</accession>
<organism evidence="1 2">
    <name type="scientific">Belnapia rosea</name>
    <dbReference type="NCBI Taxonomy" id="938405"/>
    <lineage>
        <taxon>Bacteria</taxon>
        <taxon>Pseudomonadati</taxon>
        <taxon>Pseudomonadota</taxon>
        <taxon>Alphaproteobacteria</taxon>
        <taxon>Acetobacterales</taxon>
        <taxon>Roseomonadaceae</taxon>
        <taxon>Belnapia</taxon>
    </lineage>
</organism>
<dbReference type="STRING" id="938405.SAMN02927895_00090"/>
<reference evidence="1 2" key="1">
    <citation type="submission" date="2016-10" db="EMBL/GenBank/DDBJ databases">
        <authorList>
            <person name="de Groot N.N."/>
        </authorList>
    </citation>
    <scope>NUCLEOTIDE SEQUENCE [LARGE SCALE GENOMIC DNA]</scope>
    <source>
        <strain evidence="1 2">CPCC 100156</strain>
    </source>
</reference>
<name>A0A1G6UAK0_9PROT</name>
<keyword evidence="2" id="KW-1185">Reference proteome</keyword>
<gene>
    <name evidence="1" type="ORF">SAMN04487779_1007102</name>
</gene>
<protein>
    <recommendedName>
        <fullName evidence="3">Ribbon-helix-helix protein, copG family</fullName>
    </recommendedName>
</protein>
<evidence type="ECO:0000313" key="2">
    <source>
        <dbReference type="Proteomes" id="UP000198925"/>
    </source>
</evidence>
<dbReference type="AlphaFoldDB" id="A0A1G6UAK0"/>